<dbReference type="InterPro" id="IPR044730">
    <property type="entry name" value="RNase_H-like_dom_plant"/>
</dbReference>
<protein>
    <submittedName>
        <fullName evidence="3">Ribonuclease H domain</fullName>
    </submittedName>
</protein>
<name>A0A8T2CM43_ARASU</name>
<dbReference type="AlphaFoldDB" id="A0A8T2CM43"/>
<gene>
    <name evidence="3" type="ORF">ISN44_As06g035170</name>
</gene>
<feature type="domain" description="RNase H type-1" evidence="1">
    <location>
        <begin position="297"/>
        <end position="376"/>
    </location>
</feature>
<comment type="caution">
    <text evidence="3">The sequence shown here is derived from an EMBL/GenBank/DDBJ whole genome shotgun (WGS) entry which is preliminary data.</text>
</comment>
<evidence type="ECO:0000259" key="1">
    <source>
        <dbReference type="Pfam" id="PF13456"/>
    </source>
</evidence>
<dbReference type="GO" id="GO:0003676">
    <property type="term" value="F:nucleic acid binding"/>
    <property type="evidence" value="ECO:0007669"/>
    <property type="project" value="InterPro"/>
</dbReference>
<keyword evidence="4" id="KW-1185">Reference proteome</keyword>
<dbReference type="InterPro" id="IPR052929">
    <property type="entry name" value="RNase_H-like_EbsB-rel"/>
</dbReference>
<evidence type="ECO:0000259" key="2">
    <source>
        <dbReference type="Pfam" id="PF13966"/>
    </source>
</evidence>
<dbReference type="InterPro" id="IPR026960">
    <property type="entry name" value="RVT-Znf"/>
</dbReference>
<accession>A0A8T2CM43</accession>
<sequence>MKARYFRDESIFDAKERKYQSYGWSSLLVGIALLKKGTRFTVGDGKSIRVDKDSLLDTHPPRPIRLSRHTDNITKVCNDGVIWNYNKSGDYTVRSGYWLHTHDPHSVCPTLEIPHGSLLLKNKIWKLPIQPKIKHFLWKALSKALATATRLRSRGVAIDIMCPRCRRSEESINHVLFTCPFTNIVWRLAHSPSQGLQNPSEDLEENLNTILELRTVQGISKFDLYLPFWLLWRIWKSRNNFVFNQYRESPSKTVVKAQAEVKEWLSVTNTDDNERTATPSPVTPKWSRPPFPFVKCNFDASYNTISSRAQGGWLIRDHFGFTKCWTSASLFQATSPLEAEARSCLAAIQHTWARGYTNVIFEGNFETLIKCINGDLMSPPSRICSVILSSRHQGSRGSRLVLKSDDAMKRLMF</sequence>
<proteinExistence type="predicted"/>
<dbReference type="PANTHER" id="PTHR47074:SF78">
    <property type="entry name" value="GB|AAF30348.1-RELATED"/>
    <property type="match status" value="1"/>
</dbReference>
<feature type="domain" description="Reverse transcriptase zinc-binding" evidence="2">
    <location>
        <begin position="119"/>
        <end position="186"/>
    </location>
</feature>
<dbReference type="Pfam" id="PF13456">
    <property type="entry name" value="RVT_3"/>
    <property type="match status" value="1"/>
</dbReference>
<evidence type="ECO:0000313" key="4">
    <source>
        <dbReference type="Proteomes" id="UP000694251"/>
    </source>
</evidence>
<organism evidence="3 4">
    <name type="scientific">Arabidopsis suecica</name>
    <name type="common">Swedish thale-cress</name>
    <name type="synonym">Cardaminopsis suecica</name>
    <dbReference type="NCBI Taxonomy" id="45249"/>
    <lineage>
        <taxon>Eukaryota</taxon>
        <taxon>Viridiplantae</taxon>
        <taxon>Streptophyta</taxon>
        <taxon>Embryophyta</taxon>
        <taxon>Tracheophyta</taxon>
        <taxon>Spermatophyta</taxon>
        <taxon>Magnoliopsida</taxon>
        <taxon>eudicotyledons</taxon>
        <taxon>Gunneridae</taxon>
        <taxon>Pentapetalae</taxon>
        <taxon>rosids</taxon>
        <taxon>malvids</taxon>
        <taxon>Brassicales</taxon>
        <taxon>Brassicaceae</taxon>
        <taxon>Camelineae</taxon>
        <taxon>Arabidopsis</taxon>
    </lineage>
</organism>
<evidence type="ECO:0000313" key="3">
    <source>
        <dbReference type="EMBL" id="KAG7599332.1"/>
    </source>
</evidence>
<dbReference type="CDD" id="cd06222">
    <property type="entry name" value="RNase_H_like"/>
    <property type="match status" value="1"/>
</dbReference>
<dbReference type="GO" id="GO:0004523">
    <property type="term" value="F:RNA-DNA hybrid ribonuclease activity"/>
    <property type="evidence" value="ECO:0007669"/>
    <property type="project" value="InterPro"/>
</dbReference>
<dbReference type="OrthoDB" id="1750965at2759"/>
<reference evidence="3 4" key="1">
    <citation type="submission" date="2020-12" db="EMBL/GenBank/DDBJ databases">
        <title>Concerted genomic and epigenomic changes stabilize Arabidopsis allopolyploids.</title>
        <authorList>
            <person name="Chen Z."/>
        </authorList>
    </citation>
    <scope>NUCLEOTIDE SEQUENCE [LARGE SCALE GENOMIC DNA]</scope>
    <source>
        <strain evidence="3">As9502</strain>
        <tissue evidence="3">Leaf</tissue>
    </source>
</reference>
<dbReference type="PANTHER" id="PTHR47074">
    <property type="entry name" value="BNAC02G40300D PROTEIN"/>
    <property type="match status" value="1"/>
</dbReference>
<dbReference type="Proteomes" id="UP000694251">
    <property type="component" value="Chromosome 6"/>
</dbReference>
<dbReference type="EMBL" id="JAEFBJ010000006">
    <property type="protein sequence ID" value="KAG7599332.1"/>
    <property type="molecule type" value="Genomic_DNA"/>
</dbReference>
<dbReference type="Pfam" id="PF13966">
    <property type="entry name" value="zf-RVT"/>
    <property type="match status" value="1"/>
</dbReference>
<dbReference type="InterPro" id="IPR002156">
    <property type="entry name" value="RNaseH_domain"/>
</dbReference>